<dbReference type="EMBL" id="KC669546">
    <property type="protein sequence ID" value="AGZ62532.1"/>
    <property type="molecule type" value="Genomic_RNA"/>
</dbReference>
<dbReference type="InterPro" id="IPR023176">
    <property type="entry name" value="Orbi_VP7_capsid_N"/>
</dbReference>
<protein>
    <recommendedName>
        <fullName evidence="3">Core protein VP7</fullName>
    </recommendedName>
</protein>
<comment type="similarity">
    <text evidence="2">Belongs to the orbivirus VP7 family.</text>
</comment>
<dbReference type="InterPro" id="IPR023178">
    <property type="entry name" value="Orbi_VP7_capsid_C"/>
</dbReference>
<dbReference type="GO" id="GO:0005198">
    <property type="term" value="F:structural molecule activity"/>
    <property type="evidence" value="ECO:0007669"/>
    <property type="project" value="InterPro"/>
</dbReference>
<evidence type="ECO:0000256" key="6">
    <source>
        <dbReference type="ARBA" id="ARBA00022844"/>
    </source>
</evidence>
<dbReference type="Gene3D" id="2.60.120.170">
    <property type="match status" value="1"/>
</dbReference>
<name>U5XJM2_9REOV</name>
<keyword evidence="7" id="KW-0325">Glycoprotein</keyword>
<dbReference type="Gene3D" id="1.10.250.10">
    <property type="entry name" value="Bluetongue Virus 10, subunit 1, domain 1"/>
    <property type="match status" value="1"/>
</dbReference>
<evidence type="ECO:0000256" key="3">
    <source>
        <dbReference type="ARBA" id="ARBA00021788"/>
    </source>
</evidence>
<evidence type="ECO:0000256" key="7">
    <source>
        <dbReference type="ARBA" id="ARBA00023180"/>
    </source>
</evidence>
<proteinExistence type="inferred from homology"/>
<feature type="non-terminal residue" evidence="8">
    <location>
        <position position="1"/>
    </location>
</feature>
<organism evidence="8">
    <name type="scientific">Heramatsu virus</name>
    <dbReference type="NCBI Taxonomy" id="1416744"/>
    <lineage>
        <taxon>Viruses</taxon>
        <taxon>Riboviria</taxon>
        <taxon>Orthornavirae</taxon>
        <taxon>Duplornaviricota</taxon>
        <taxon>Resentoviricetes</taxon>
        <taxon>Reovirales</taxon>
        <taxon>Sedoreoviridae</taxon>
        <taxon>Orbivirus</taxon>
    </lineage>
</organism>
<dbReference type="GO" id="GO:0019064">
    <property type="term" value="P:fusion of virus membrane with host plasma membrane"/>
    <property type="evidence" value="ECO:0007669"/>
    <property type="project" value="InterPro"/>
</dbReference>
<evidence type="ECO:0000256" key="1">
    <source>
        <dbReference type="ARBA" id="ARBA00004328"/>
    </source>
</evidence>
<keyword evidence="4" id="KW-0167">Capsid protein</keyword>
<dbReference type="Pfam" id="PF00897">
    <property type="entry name" value="Orbi_VP7"/>
    <property type="match status" value="1"/>
</dbReference>
<feature type="non-terminal residue" evidence="8">
    <location>
        <position position="318"/>
    </location>
</feature>
<dbReference type="GO" id="GO:0039624">
    <property type="term" value="C:viral outer capsid"/>
    <property type="evidence" value="ECO:0007669"/>
    <property type="project" value="UniProtKB-KW"/>
</dbReference>
<dbReference type="Gene3D" id="1.10.170.10">
    <property type="entry name" value="Bluetongue Virus 10, subunit 1, domain 3"/>
    <property type="match status" value="1"/>
</dbReference>
<evidence type="ECO:0000256" key="4">
    <source>
        <dbReference type="ARBA" id="ARBA00022561"/>
    </source>
</evidence>
<dbReference type="InterPro" id="IPR008980">
    <property type="entry name" value="Capsid_hemagglutn"/>
</dbReference>
<evidence type="ECO:0000313" key="8">
    <source>
        <dbReference type="EMBL" id="AGZ62532.1"/>
    </source>
</evidence>
<accession>U5XJM2</accession>
<dbReference type="SUPFAM" id="SSF49818">
    <property type="entry name" value="Viral protein domain"/>
    <property type="match status" value="1"/>
</dbReference>
<keyword evidence="5" id="KW-1152">Outer capsid protein</keyword>
<comment type="subcellular location">
    <subcellularLocation>
        <location evidence="1">Virion</location>
    </subcellularLocation>
</comment>
<dbReference type="InterPro" id="IPR008935">
    <property type="entry name" value="Virus_capsid_a-hlx_vir"/>
</dbReference>
<dbReference type="SUPFAM" id="SSF48345">
    <property type="entry name" value="A virus capsid protein alpha-helical domain"/>
    <property type="match status" value="1"/>
</dbReference>
<evidence type="ECO:0000256" key="5">
    <source>
        <dbReference type="ARBA" id="ARBA00022770"/>
    </source>
</evidence>
<dbReference type="PRINTS" id="PR00903">
    <property type="entry name" value="VP7CAPSID"/>
</dbReference>
<evidence type="ECO:0000256" key="2">
    <source>
        <dbReference type="ARBA" id="ARBA00009906"/>
    </source>
</evidence>
<dbReference type="InterPro" id="IPR001803">
    <property type="entry name" value="Orbi_VP7_capsid"/>
</dbReference>
<reference evidence="8" key="1">
    <citation type="journal article" date="2013" name="PLoS ONE">
        <title>Identification of Novel Viruses Using VirusHunter -- an Automated Data Analysis Pipeline.</title>
        <authorList>
            <person name="Zhao G."/>
            <person name="Krishnamurthy S."/>
            <person name="Cai Z."/>
            <person name="Popov V.L."/>
            <person name="Travassos da Rosa A.P."/>
            <person name="Guzman H."/>
            <person name="Cao S."/>
            <person name="Virgin H.W."/>
            <person name="Tesh R.B."/>
            <person name="Wang D."/>
        </authorList>
    </citation>
    <scope>NUCLEOTIDE SEQUENCE</scope>
    <source>
        <strain evidence="8">KY-663</strain>
    </source>
</reference>
<dbReference type="GO" id="GO:0046789">
    <property type="term" value="F:host cell surface receptor binding"/>
    <property type="evidence" value="ECO:0007669"/>
    <property type="project" value="InterPro"/>
</dbReference>
<keyword evidence="6" id="KW-0946">Virion</keyword>
<dbReference type="GO" id="GO:0019031">
    <property type="term" value="C:viral envelope"/>
    <property type="evidence" value="ECO:0007669"/>
    <property type="project" value="InterPro"/>
</dbReference>
<sequence length="318" mass="34528">ARLTILRACASLLDPRASVDLGITEILTVAVNRYNAITYKAVPSRPITQDDRNAMFLMCLDLLISALRINLQPIVNGFIPNYMCVGVLASSEIPYTMSAACETVRIAGIVRTHSPGKSIQGPRTSDPTISIPGRYRMPAGQQINEVVLDSWKIDVSVTPNGRGNVDLRPPGVEIVMLYFIWREYEVYADAAGASHAGPGACRVFMNQNEVRAGTVIGWDGVGQIEVANPANAEAVVCFEVQWYTNFDKTMESVPNLAATIQNVYAYRSPQWHALRGALMQSCGLSVSNPPVVPVATYDQQMAYALVSALGDVYSSLAP</sequence>